<organism evidence="1 2">
    <name type="scientific">Willisornis vidua</name>
    <name type="common">Xingu scale-backed antbird</name>
    <dbReference type="NCBI Taxonomy" id="1566151"/>
    <lineage>
        <taxon>Eukaryota</taxon>
        <taxon>Metazoa</taxon>
        <taxon>Chordata</taxon>
        <taxon>Craniata</taxon>
        <taxon>Vertebrata</taxon>
        <taxon>Euteleostomi</taxon>
        <taxon>Archelosauria</taxon>
        <taxon>Archosauria</taxon>
        <taxon>Dinosauria</taxon>
        <taxon>Saurischia</taxon>
        <taxon>Theropoda</taxon>
        <taxon>Coelurosauria</taxon>
        <taxon>Aves</taxon>
        <taxon>Neognathae</taxon>
        <taxon>Neoaves</taxon>
        <taxon>Telluraves</taxon>
        <taxon>Australaves</taxon>
        <taxon>Passeriformes</taxon>
        <taxon>Thamnophilidae</taxon>
        <taxon>Willisornis</taxon>
    </lineage>
</organism>
<name>A0ABQ9CTS5_9PASS</name>
<reference evidence="1" key="1">
    <citation type="submission" date="2019-10" db="EMBL/GenBank/DDBJ databases">
        <authorList>
            <person name="Soares A.E.R."/>
            <person name="Aleixo A."/>
            <person name="Schneider P."/>
            <person name="Miyaki C.Y."/>
            <person name="Schneider M.P."/>
            <person name="Mello C."/>
            <person name="Vasconcelos A.T.R."/>
        </authorList>
    </citation>
    <scope>NUCLEOTIDE SEQUENCE</scope>
    <source>
        <tissue evidence="1">Muscle</tissue>
    </source>
</reference>
<dbReference type="EMBL" id="WHWB01034676">
    <property type="protein sequence ID" value="KAJ7406085.1"/>
    <property type="molecule type" value="Genomic_DNA"/>
</dbReference>
<protein>
    <submittedName>
        <fullName evidence="1">Uncharacterized protein</fullName>
    </submittedName>
</protein>
<proteinExistence type="predicted"/>
<keyword evidence="2" id="KW-1185">Reference proteome</keyword>
<comment type="caution">
    <text evidence="1">The sequence shown here is derived from an EMBL/GenBank/DDBJ whole genome shotgun (WGS) entry which is preliminary data.</text>
</comment>
<evidence type="ECO:0000313" key="1">
    <source>
        <dbReference type="EMBL" id="KAJ7406085.1"/>
    </source>
</evidence>
<dbReference type="Proteomes" id="UP001145742">
    <property type="component" value="Unassembled WGS sequence"/>
</dbReference>
<sequence length="174" mass="18841">MPSGTEGPGFQARMGWPRSEHPPVNLCIPGFSVPYSRWAPLNSIASLKFNIWAYVSPGKGLSKETNMLLPLAVYSNTRLHPEDAVCIKCIPITEVSNGKTITGFGSPCHKIKIIRSAGCPSGEMHVNCHLQRQSEQAQKIIAHDPKELLEPGESEIAVNQGEILDQSTLPGCGP</sequence>
<gene>
    <name evidence="1" type="ORF">WISP_135908</name>
</gene>
<evidence type="ECO:0000313" key="2">
    <source>
        <dbReference type="Proteomes" id="UP001145742"/>
    </source>
</evidence>
<accession>A0ABQ9CTS5</accession>